<dbReference type="PROSITE" id="PS50931">
    <property type="entry name" value="HTH_LYSR"/>
    <property type="match status" value="1"/>
</dbReference>
<keyword evidence="3" id="KW-0238">DNA-binding</keyword>
<dbReference type="InterPro" id="IPR005119">
    <property type="entry name" value="LysR_subst-bd"/>
</dbReference>
<evidence type="ECO:0000256" key="1">
    <source>
        <dbReference type="ARBA" id="ARBA00009437"/>
    </source>
</evidence>
<gene>
    <name evidence="6" type="ORF">OG863_40230</name>
</gene>
<dbReference type="Pfam" id="PF03466">
    <property type="entry name" value="LysR_substrate"/>
    <property type="match status" value="1"/>
</dbReference>
<evidence type="ECO:0000313" key="7">
    <source>
        <dbReference type="Proteomes" id="UP001344251"/>
    </source>
</evidence>
<evidence type="ECO:0000259" key="5">
    <source>
        <dbReference type="PROSITE" id="PS50931"/>
    </source>
</evidence>
<dbReference type="InterPro" id="IPR000847">
    <property type="entry name" value="LysR_HTH_N"/>
</dbReference>
<dbReference type="SUPFAM" id="SSF46785">
    <property type="entry name" value="Winged helix' DNA-binding domain"/>
    <property type="match status" value="1"/>
</dbReference>
<proteinExistence type="inferred from homology"/>
<dbReference type="Gene3D" id="3.40.190.10">
    <property type="entry name" value="Periplasmic binding protein-like II"/>
    <property type="match status" value="2"/>
</dbReference>
<evidence type="ECO:0000313" key="6">
    <source>
        <dbReference type="EMBL" id="WSB73673.1"/>
    </source>
</evidence>
<sequence>MLELSRLRMLVEAGHRGSIAAAAKELHLTPSAVSQQLKVLAQEVRIDLLERVPGGVRLTAAGALLVEYAERALGELEQAEQALAVFKGTVAGTLRVGCFPSAAGALLPSLLAGLARTYPDLTVTLHSLNSRDAVGALTAGEVDAAFVASYEDELPADGDLRTTVLGYDRLQAIAAPDHPLFQGERVELADLRDEPWLMDANSSVLCGVVTRACRRAGFAPRIRTHCPDASVTLAMAQAGLGVAVLPRMVVSGHGVAALPTAPALGRSVGLVVRRSRLRLPAVQVLLEESVRLCSPVLEST</sequence>
<comment type="similarity">
    <text evidence="1">Belongs to the LysR transcriptional regulatory family.</text>
</comment>
<dbReference type="PANTHER" id="PTHR30419:SF8">
    <property type="entry name" value="NITROGEN ASSIMILATION TRANSCRIPTIONAL ACTIVATOR-RELATED"/>
    <property type="match status" value="1"/>
</dbReference>
<dbReference type="Pfam" id="PF00126">
    <property type="entry name" value="HTH_1"/>
    <property type="match status" value="1"/>
</dbReference>
<dbReference type="EMBL" id="CP109106">
    <property type="protein sequence ID" value="WSB73673.1"/>
    <property type="molecule type" value="Genomic_DNA"/>
</dbReference>
<keyword evidence="2" id="KW-0805">Transcription regulation</keyword>
<evidence type="ECO:0000256" key="3">
    <source>
        <dbReference type="ARBA" id="ARBA00023125"/>
    </source>
</evidence>
<organism evidence="6 7">
    <name type="scientific">Streptomyces decoyicus</name>
    <dbReference type="NCBI Taxonomy" id="249567"/>
    <lineage>
        <taxon>Bacteria</taxon>
        <taxon>Bacillati</taxon>
        <taxon>Actinomycetota</taxon>
        <taxon>Actinomycetes</taxon>
        <taxon>Kitasatosporales</taxon>
        <taxon>Streptomycetaceae</taxon>
        <taxon>Streptomyces</taxon>
    </lineage>
</organism>
<dbReference type="CDD" id="cd08423">
    <property type="entry name" value="PBP2_LTTR_like_6"/>
    <property type="match status" value="1"/>
</dbReference>
<dbReference type="Gene3D" id="1.10.10.10">
    <property type="entry name" value="Winged helix-like DNA-binding domain superfamily/Winged helix DNA-binding domain"/>
    <property type="match status" value="1"/>
</dbReference>
<evidence type="ECO:0000256" key="2">
    <source>
        <dbReference type="ARBA" id="ARBA00023015"/>
    </source>
</evidence>
<dbReference type="InterPro" id="IPR036388">
    <property type="entry name" value="WH-like_DNA-bd_sf"/>
</dbReference>
<evidence type="ECO:0000256" key="4">
    <source>
        <dbReference type="ARBA" id="ARBA00023163"/>
    </source>
</evidence>
<dbReference type="RefSeq" id="WP_326623298.1">
    <property type="nucleotide sequence ID" value="NZ_CP109106.1"/>
</dbReference>
<dbReference type="Proteomes" id="UP001344251">
    <property type="component" value="Chromosome"/>
</dbReference>
<protein>
    <submittedName>
        <fullName evidence="6">LysR family transcriptional regulator</fullName>
    </submittedName>
</protein>
<feature type="domain" description="HTH lysR-type" evidence="5">
    <location>
        <begin position="2"/>
        <end position="59"/>
    </location>
</feature>
<keyword evidence="7" id="KW-1185">Reference proteome</keyword>
<accession>A0ABZ1FW51</accession>
<reference evidence="6 7" key="1">
    <citation type="submission" date="2022-10" db="EMBL/GenBank/DDBJ databases">
        <title>The complete genomes of actinobacterial strains from the NBC collection.</title>
        <authorList>
            <person name="Joergensen T.S."/>
            <person name="Alvarez Arevalo M."/>
            <person name="Sterndorff E.B."/>
            <person name="Faurdal D."/>
            <person name="Vuksanovic O."/>
            <person name="Mourched A.-S."/>
            <person name="Charusanti P."/>
            <person name="Shaw S."/>
            <person name="Blin K."/>
            <person name="Weber T."/>
        </authorList>
    </citation>
    <scope>NUCLEOTIDE SEQUENCE [LARGE SCALE GENOMIC DNA]</scope>
    <source>
        <strain evidence="6 7">NBC 01774</strain>
    </source>
</reference>
<dbReference type="PANTHER" id="PTHR30419">
    <property type="entry name" value="HTH-TYPE TRANSCRIPTIONAL REGULATOR YBHD"/>
    <property type="match status" value="1"/>
</dbReference>
<name>A0ABZ1FW51_9ACTN</name>
<dbReference type="InterPro" id="IPR036390">
    <property type="entry name" value="WH_DNA-bd_sf"/>
</dbReference>
<dbReference type="InterPro" id="IPR050950">
    <property type="entry name" value="HTH-type_LysR_regulators"/>
</dbReference>
<keyword evidence="4" id="KW-0804">Transcription</keyword>
<dbReference type="SUPFAM" id="SSF53850">
    <property type="entry name" value="Periplasmic binding protein-like II"/>
    <property type="match status" value="1"/>
</dbReference>